<accession>A0ABW1P4T1</accession>
<dbReference type="Gene3D" id="1.25.40.10">
    <property type="entry name" value="Tetratricopeptide repeat domain"/>
    <property type="match status" value="1"/>
</dbReference>
<dbReference type="RefSeq" id="WP_380635050.1">
    <property type="nucleotide sequence ID" value="NZ_JBHSQO010000008.1"/>
</dbReference>
<keyword evidence="2" id="KW-1185">Reference proteome</keyword>
<proteinExistence type="predicted"/>
<sequence length="152" mass="16945">MTPALTELLDRIQVDEGTLRLLRKYAAEVAVRPPTSPATAQAFRRAAGVLREHDHLPSAVLCGRHELAVHRRRDDNPDTTASALLDLSLTYRAQRRPHKVIDCADQILETYGRHHHTNRHLNRALATALSTNTAHHVRELAAGTRQLPPPTS</sequence>
<reference evidence="2" key="1">
    <citation type="journal article" date="2019" name="Int. J. Syst. Evol. Microbiol.">
        <title>The Global Catalogue of Microorganisms (GCM) 10K type strain sequencing project: providing services to taxonomists for standard genome sequencing and annotation.</title>
        <authorList>
            <consortium name="The Broad Institute Genomics Platform"/>
            <consortium name="The Broad Institute Genome Sequencing Center for Infectious Disease"/>
            <person name="Wu L."/>
            <person name="Ma J."/>
        </authorList>
    </citation>
    <scope>NUCLEOTIDE SEQUENCE [LARGE SCALE GENOMIC DNA]</scope>
    <source>
        <strain evidence="2">CGMCC 4.7246</strain>
    </source>
</reference>
<evidence type="ECO:0000313" key="1">
    <source>
        <dbReference type="EMBL" id="MFC6089692.1"/>
    </source>
</evidence>
<organism evidence="1 2">
    <name type="scientific">Saccharothrix lopnurensis</name>
    <dbReference type="NCBI Taxonomy" id="1670621"/>
    <lineage>
        <taxon>Bacteria</taxon>
        <taxon>Bacillati</taxon>
        <taxon>Actinomycetota</taxon>
        <taxon>Actinomycetes</taxon>
        <taxon>Pseudonocardiales</taxon>
        <taxon>Pseudonocardiaceae</taxon>
        <taxon>Saccharothrix</taxon>
    </lineage>
</organism>
<protein>
    <submittedName>
        <fullName evidence="1">Uncharacterized protein</fullName>
    </submittedName>
</protein>
<dbReference type="SUPFAM" id="SSF48452">
    <property type="entry name" value="TPR-like"/>
    <property type="match status" value="1"/>
</dbReference>
<name>A0ABW1P4T1_9PSEU</name>
<dbReference type="Proteomes" id="UP001596220">
    <property type="component" value="Unassembled WGS sequence"/>
</dbReference>
<dbReference type="EMBL" id="JBHSQO010000008">
    <property type="protein sequence ID" value="MFC6089692.1"/>
    <property type="molecule type" value="Genomic_DNA"/>
</dbReference>
<dbReference type="InterPro" id="IPR011990">
    <property type="entry name" value="TPR-like_helical_dom_sf"/>
</dbReference>
<gene>
    <name evidence="1" type="ORF">ACFP3R_10455</name>
</gene>
<comment type="caution">
    <text evidence="1">The sequence shown here is derived from an EMBL/GenBank/DDBJ whole genome shotgun (WGS) entry which is preliminary data.</text>
</comment>
<evidence type="ECO:0000313" key="2">
    <source>
        <dbReference type="Proteomes" id="UP001596220"/>
    </source>
</evidence>